<reference evidence="2 3" key="1">
    <citation type="journal article" date="2011" name="J. Gen. Appl. Microbiol.">
        <title>Draft genome sequencing of the enigmatic yeast Saitoella complicata.</title>
        <authorList>
            <person name="Nishida H."/>
            <person name="Hamamoto M."/>
            <person name="Sugiyama J."/>
        </authorList>
    </citation>
    <scope>NUCLEOTIDE SEQUENCE [LARGE SCALE GENOMIC DNA]</scope>
    <source>
        <strain evidence="2 3">NRRL Y-17804</strain>
    </source>
</reference>
<sequence>MEGFNVGPASDAFDVDVLEEEESEQEDTFEDDPDVEMEEKGFPYNSWARFNHLNSRKLPVQLLAIQTKHGISDAATHAIFEVLRNFLSDLAVSNCIPTIEDIKKLTLEQTKHYLLELTGIKPKVYDRCVNNHLAYTDKYHNLDKCLVPDCYEPRYNSHGKARARYTVLPLAHSLCLLYADPNLARILQTYGPKVRDWQGVQGSPFSGVRAFMMENLSLTYGRRFLGFCQTSGRYYSNLPLTGCKFSNKKDAKCGQ</sequence>
<gene>
    <name evidence="2" type="ORF">G7K_4834-t1</name>
</gene>
<organism evidence="2 3">
    <name type="scientific">Saitoella complicata (strain BCRC 22490 / CBS 7301 / JCM 7358 / NBRC 10748 / NRRL Y-17804)</name>
    <dbReference type="NCBI Taxonomy" id="698492"/>
    <lineage>
        <taxon>Eukaryota</taxon>
        <taxon>Fungi</taxon>
        <taxon>Dikarya</taxon>
        <taxon>Ascomycota</taxon>
        <taxon>Taphrinomycotina</taxon>
        <taxon>Taphrinomycotina incertae sedis</taxon>
        <taxon>Saitoella</taxon>
    </lineage>
</organism>
<evidence type="ECO:0000256" key="1">
    <source>
        <dbReference type="SAM" id="MobiDB-lite"/>
    </source>
</evidence>
<keyword evidence="3" id="KW-1185">Reference proteome</keyword>
<evidence type="ECO:0000313" key="2">
    <source>
        <dbReference type="EMBL" id="GAO50713.1"/>
    </source>
</evidence>
<reference evidence="2 3" key="3">
    <citation type="journal article" date="2015" name="Genome Announc.">
        <title>Draft Genome Sequence of the Archiascomycetous Yeast Saitoella complicata.</title>
        <authorList>
            <person name="Yamauchi K."/>
            <person name="Kondo S."/>
            <person name="Hamamoto M."/>
            <person name="Takahashi Y."/>
            <person name="Ogura Y."/>
            <person name="Hayashi T."/>
            <person name="Nishida H."/>
        </authorList>
    </citation>
    <scope>NUCLEOTIDE SEQUENCE [LARGE SCALE GENOMIC DNA]</scope>
    <source>
        <strain evidence="2 3">NRRL Y-17804</strain>
    </source>
</reference>
<comment type="caution">
    <text evidence="2">The sequence shown here is derived from an EMBL/GenBank/DDBJ whole genome shotgun (WGS) entry which is preliminary data.</text>
</comment>
<name>A0A0E9NLN9_SAICN</name>
<evidence type="ECO:0000313" key="3">
    <source>
        <dbReference type="Proteomes" id="UP000033140"/>
    </source>
</evidence>
<reference evidence="2 3" key="2">
    <citation type="journal article" date="2014" name="J. Gen. Appl. Microbiol.">
        <title>The early diverging ascomycetous budding yeast Saitoella complicata has three histone deacetylases belonging to the Clr6, Hos2, and Rpd3 lineages.</title>
        <authorList>
            <person name="Nishida H."/>
            <person name="Matsumoto T."/>
            <person name="Kondo S."/>
            <person name="Hamamoto M."/>
            <person name="Yoshikawa H."/>
        </authorList>
    </citation>
    <scope>NUCLEOTIDE SEQUENCE [LARGE SCALE GENOMIC DNA]</scope>
    <source>
        <strain evidence="2 3">NRRL Y-17804</strain>
    </source>
</reference>
<dbReference type="Proteomes" id="UP000033140">
    <property type="component" value="Unassembled WGS sequence"/>
</dbReference>
<dbReference type="AlphaFoldDB" id="A0A0E9NLN9"/>
<accession>A0A0E9NLN9</accession>
<proteinExistence type="predicted"/>
<dbReference type="EMBL" id="BACD03000036">
    <property type="protein sequence ID" value="GAO50713.1"/>
    <property type="molecule type" value="Genomic_DNA"/>
</dbReference>
<protein>
    <submittedName>
        <fullName evidence="2">Uncharacterized protein</fullName>
    </submittedName>
</protein>
<feature type="region of interest" description="Disordered" evidence="1">
    <location>
        <begin position="1"/>
        <end position="35"/>
    </location>
</feature>
<feature type="compositionally biased region" description="Acidic residues" evidence="1">
    <location>
        <begin position="13"/>
        <end position="35"/>
    </location>
</feature>